<protein>
    <recommendedName>
        <fullName evidence="7">Beta-hexosaminidase</fullName>
        <ecNumber evidence="7">3.2.1.52</ecNumber>
    </recommendedName>
</protein>
<evidence type="ECO:0000313" key="12">
    <source>
        <dbReference type="EMBL" id="OAY78347.1"/>
    </source>
</evidence>
<dbReference type="PRINTS" id="PR00738">
    <property type="entry name" value="GLHYDRLASE20"/>
</dbReference>
<evidence type="ECO:0000256" key="4">
    <source>
        <dbReference type="ARBA" id="ARBA00022801"/>
    </source>
</evidence>
<evidence type="ECO:0000256" key="5">
    <source>
        <dbReference type="ARBA" id="ARBA00023180"/>
    </source>
</evidence>
<evidence type="ECO:0000259" key="10">
    <source>
        <dbReference type="Pfam" id="PF00728"/>
    </source>
</evidence>
<dbReference type="Proteomes" id="UP000092600">
    <property type="component" value="Unassembled WGS sequence"/>
</dbReference>
<dbReference type="InterPro" id="IPR017853">
    <property type="entry name" value="GH"/>
</dbReference>
<sequence>MAKASLLSTLLFFLYPILSYSQTLPINVWPKPTNISWPIPTAAPLSPSFKIISPCADHSYLQSAVERFTSLLFSERYYPIVPPAVNLTTSRPLLSLTISVADLSVPLQHGADESYALSITSSTGLANLSAATAWGAMRGLETFSQLTWGADPPLVATDVYVADRPLFPHRGLMLDTARNYYPVADILRTIEAMGANKLNVFHWHLTDAQSFPIVLPTEPGLAEKGSYGAGMQYTPDDVKTVVEFGMSRGVRVMPEIDAPAHTGSWAGAHPDIMTCANMFWVPNGVADWPNRLAAEPGTGQLNPLKSETYDVFRNVAADVASLFPEQLYHAGADEVAPGCWKADSSIQAFLAAGGTLSQLLELFVSSTHSFVLSLNRTVVYWEDVLLDPVVRVNPALISPKNTILQTWNNGPNNTKLIVSSGYRAIVSSSDFYYLDCGHGDFVGNNSIYDSVGSDSDSDGGSWCGPFKTWQRIYDYDITYGLSEDEAKLVLGGEVVLWSEQADSTVLDGRIWPRASAMAEALWSGNRDPAGRKRYAEATDRLNDWRHRMVGRGIRAEPIQPLWCRTRPGMCNTT</sequence>
<dbReference type="GO" id="GO:0004563">
    <property type="term" value="F:beta-N-acetylhexosaminidase activity"/>
    <property type="evidence" value="ECO:0007669"/>
    <property type="project" value="UniProtKB-EC"/>
</dbReference>
<reference evidence="12 13" key="1">
    <citation type="journal article" date="2016" name="DNA Res.">
        <title>The draft genome of MD-2 pineapple using hybrid error correction of long reads.</title>
        <authorList>
            <person name="Redwan R.M."/>
            <person name="Saidin A."/>
            <person name="Kumar S.V."/>
        </authorList>
    </citation>
    <scope>NUCLEOTIDE SEQUENCE [LARGE SCALE GENOMIC DNA]</scope>
    <source>
        <strain evidence="13">cv. MD2</strain>
        <tissue evidence="12">Leaf</tissue>
    </source>
</reference>
<feature type="chain" id="PRO_5008285983" description="Beta-hexosaminidase" evidence="9">
    <location>
        <begin position="22"/>
        <end position="573"/>
    </location>
</feature>
<dbReference type="PANTHER" id="PTHR22600:SF53">
    <property type="entry name" value="BETA-HEXOSAMINIDASE"/>
    <property type="match status" value="1"/>
</dbReference>
<name>A0A199VMD2_ANACO</name>
<dbReference type="InterPro" id="IPR015883">
    <property type="entry name" value="Glyco_hydro_20_cat"/>
</dbReference>
<dbReference type="Pfam" id="PF00728">
    <property type="entry name" value="Glyco_hydro_20"/>
    <property type="match status" value="1"/>
</dbReference>
<dbReference type="PIRSF" id="PIRSF001093">
    <property type="entry name" value="B-hxosamndse_ab_euk"/>
    <property type="match status" value="1"/>
</dbReference>
<dbReference type="InterPro" id="IPR025705">
    <property type="entry name" value="Beta_hexosaminidase_sua/sub"/>
</dbReference>
<dbReference type="SUPFAM" id="SSF51445">
    <property type="entry name" value="(Trans)glycosidases"/>
    <property type="match status" value="1"/>
</dbReference>
<dbReference type="Gene3D" id="3.20.20.80">
    <property type="entry name" value="Glycosidases"/>
    <property type="match status" value="1"/>
</dbReference>
<evidence type="ECO:0000256" key="3">
    <source>
        <dbReference type="ARBA" id="ARBA00022729"/>
    </source>
</evidence>
<feature type="active site" description="Proton donor" evidence="8">
    <location>
        <position position="334"/>
    </location>
</feature>
<evidence type="ECO:0000256" key="9">
    <source>
        <dbReference type="SAM" id="SignalP"/>
    </source>
</evidence>
<dbReference type="Gene3D" id="3.30.379.10">
    <property type="entry name" value="Chitobiase/beta-hexosaminidase domain 2-like"/>
    <property type="match status" value="1"/>
</dbReference>
<dbReference type="EMBL" id="LSRQ01001311">
    <property type="protein sequence ID" value="OAY78347.1"/>
    <property type="molecule type" value="Genomic_DNA"/>
</dbReference>
<organism evidence="12 13">
    <name type="scientific">Ananas comosus</name>
    <name type="common">Pineapple</name>
    <name type="synonym">Ananas ananas</name>
    <dbReference type="NCBI Taxonomy" id="4615"/>
    <lineage>
        <taxon>Eukaryota</taxon>
        <taxon>Viridiplantae</taxon>
        <taxon>Streptophyta</taxon>
        <taxon>Embryophyta</taxon>
        <taxon>Tracheophyta</taxon>
        <taxon>Spermatophyta</taxon>
        <taxon>Magnoliopsida</taxon>
        <taxon>Liliopsida</taxon>
        <taxon>Poales</taxon>
        <taxon>Bromeliaceae</taxon>
        <taxon>Bromelioideae</taxon>
        <taxon>Ananas</taxon>
    </lineage>
</organism>
<dbReference type="STRING" id="4615.A0A199VMD2"/>
<keyword evidence="4 7" id="KW-0378">Hydrolase</keyword>
<accession>A0A199VMD2</accession>
<dbReference type="CDD" id="cd06562">
    <property type="entry name" value="GH20_HexA_HexB-like"/>
    <property type="match status" value="1"/>
</dbReference>
<dbReference type="InterPro" id="IPR029018">
    <property type="entry name" value="Hex-like_dom2"/>
</dbReference>
<gene>
    <name evidence="12" type="ORF">ACMD2_26542</name>
</gene>
<evidence type="ECO:0000313" key="13">
    <source>
        <dbReference type="Proteomes" id="UP000092600"/>
    </source>
</evidence>
<feature type="domain" description="Beta-hexosaminidase eukaryotic type N-terminal" evidence="11">
    <location>
        <begin position="28"/>
        <end position="146"/>
    </location>
</feature>
<evidence type="ECO:0000256" key="1">
    <source>
        <dbReference type="ARBA" id="ARBA00001231"/>
    </source>
</evidence>
<keyword evidence="5" id="KW-0325">Glycoprotein</keyword>
<dbReference type="EC" id="3.2.1.52" evidence="7"/>
<dbReference type="PANTHER" id="PTHR22600">
    <property type="entry name" value="BETA-HEXOSAMINIDASE"/>
    <property type="match status" value="1"/>
</dbReference>
<evidence type="ECO:0000256" key="7">
    <source>
        <dbReference type="PIRNR" id="PIRNR001093"/>
    </source>
</evidence>
<feature type="signal peptide" evidence="9">
    <location>
        <begin position="1"/>
        <end position="21"/>
    </location>
</feature>
<comment type="similarity">
    <text evidence="2 7">Belongs to the glycosyl hydrolase 20 family.</text>
</comment>
<proteinExistence type="inferred from homology"/>
<feature type="domain" description="Glycoside hydrolase family 20 catalytic" evidence="10">
    <location>
        <begin position="167"/>
        <end position="524"/>
    </location>
</feature>
<dbReference type="GO" id="GO:0030203">
    <property type="term" value="P:glycosaminoglycan metabolic process"/>
    <property type="evidence" value="ECO:0007669"/>
    <property type="project" value="TreeGrafter"/>
</dbReference>
<dbReference type="FunFam" id="3.20.20.80:FF:000063">
    <property type="entry name" value="Beta-hexosaminidase"/>
    <property type="match status" value="1"/>
</dbReference>
<keyword evidence="6 7" id="KW-0326">Glycosidase</keyword>
<evidence type="ECO:0000256" key="8">
    <source>
        <dbReference type="PIRSR" id="PIRSR001093-1"/>
    </source>
</evidence>
<dbReference type="SUPFAM" id="SSF55545">
    <property type="entry name" value="beta-N-acetylhexosaminidase-like domain"/>
    <property type="match status" value="1"/>
</dbReference>
<dbReference type="AlphaFoldDB" id="A0A199VMD2"/>
<evidence type="ECO:0000256" key="6">
    <source>
        <dbReference type="ARBA" id="ARBA00023295"/>
    </source>
</evidence>
<dbReference type="InterPro" id="IPR029019">
    <property type="entry name" value="HEX_eukaryotic_N"/>
</dbReference>
<evidence type="ECO:0000256" key="2">
    <source>
        <dbReference type="ARBA" id="ARBA00006285"/>
    </source>
</evidence>
<dbReference type="GO" id="GO:0005975">
    <property type="term" value="P:carbohydrate metabolic process"/>
    <property type="evidence" value="ECO:0007669"/>
    <property type="project" value="InterPro"/>
</dbReference>
<dbReference type="GO" id="GO:0016020">
    <property type="term" value="C:membrane"/>
    <property type="evidence" value="ECO:0007669"/>
    <property type="project" value="TreeGrafter"/>
</dbReference>
<evidence type="ECO:0000259" key="11">
    <source>
        <dbReference type="Pfam" id="PF14845"/>
    </source>
</evidence>
<keyword evidence="3 9" id="KW-0732">Signal</keyword>
<comment type="catalytic activity">
    <reaction evidence="1 7">
        <text>Hydrolysis of terminal non-reducing N-acetyl-D-hexosamine residues in N-acetyl-beta-D-hexosaminides.</text>
        <dbReference type="EC" id="3.2.1.52"/>
    </reaction>
</comment>
<dbReference type="Pfam" id="PF14845">
    <property type="entry name" value="Glycohydro_20b2"/>
    <property type="match status" value="1"/>
</dbReference>
<comment type="caution">
    <text evidence="12">The sequence shown here is derived from an EMBL/GenBank/DDBJ whole genome shotgun (WGS) entry which is preliminary data.</text>
</comment>